<comment type="caution">
    <text evidence="1">The sequence shown here is derived from an EMBL/GenBank/DDBJ whole genome shotgun (WGS) entry which is preliminary data.</text>
</comment>
<evidence type="ECO:0000313" key="2">
    <source>
        <dbReference type="Proteomes" id="UP001516400"/>
    </source>
</evidence>
<name>A0ABD2P3T4_9CUCU</name>
<gene>
    <name evidence="1" type="ORF">HHI36_000091</name>
</gene>
<dbReference type="EMBL" id="JABFTP020000185">
    <property type="protein sequence ID" value="KAL3285561.1"/>
    <property type="molecule type" value="Genomic_DNA"/>
</dbReference>
<reference evidence="1 2" key="1">
    <citation type="journal article" date="2021" name="BMC Biol.">
        <title>Horizontally acquired antibacterial genes associated with adaptive radiation of ladybird beetles.</title>
        <authorList>
            <person name="Li H.S."/>
            <person name="Tang X.F."/>
            <person name="Huang Y.H."/>
            <person name="Xu Z.Y."/>
            <person name="Chen M.L."/>
            <person name="Du X.Y."/>
            <person name="Qiu B.Y."/>
            <person name="Chen P.T."/>
            <person name="Zhang W."/>
            <person name="Slipinski A."/>
            <person name="Escalona H.E."/>
            <person name="Waterhouse R.M."/>
            <person name="Zwick A."/>
            <person name="Pang H."/>
        </authorList>
    </citation>
    <scope>NUCLEOTIDE SEQUENCE [LARGE SCALE GENOMIC DNA]</scope>
    <source>
        <strain evidence="1">SYSU2018</strain>
    </source>
</reference>
<dbReference type="Proteomes" id="UP001516400">
    <property type="component" value="Unassembled WGS sequence"/>
</dbReference>
<keyword evidence="2" id="KW-1185">Reference proteome</keyword>
<proteinExistence type="predicted"/>
<accession>A0ABD2P3T4</accession>
<protein>
    <submittedName>
        <fullName evidence="1">Uncharacterized protein</fullName>
    </submittedName>
</protein>
<dbReference type="AlphaFoldDB" id="A0ABD2P3T4"/>
<sequence>MVKVGNENPSTIFHKAAFTGMYQYSPLFAKKSTKPTLSKRNRAVMLTKTYHGQMSVKKAKWDDSQTFTSFLVKSEAKYFYRLLTYINQPEDEYVDIQRLTPNAGEKFRIFLRIFRNDCGKTPQKLILLGNSFNEHISDQMLIFGYFFQQ</sequence>
<organism evidence="1 2">
    <name type="scientific">Cryptolaemus montrouzieri</name>
    <dbReference type="NCBI Taxonomy" id="559131"/>
    <lineage>
        <taxon>Eukaryota</taxon>
        <taxon>Metazoa</taxon>
        <taxon>Ecdysozoa</taxon>
        <taxon>Arthropoda</taxon>
        <taxon>Hexapoda</taxon>
        <taxon>Insecta</taxon>
        <taxon>Pterygota</taxon>
        <taxon>Neoptera</taxon>
        <taxon>Endopterygota</taxon>
        <taxon>Coleoptera</taxon>
        <taxon>Polyphaga</taxon>
        <taxon>Cucujiformia</taxon>
        <taxon>Coccinelloidea</taxon>
        <taxon>Coccinellidae</taxon>
        <taxon>Scymninae</taxon>
        <taxon>Scymnini</taxon>
        <taxon>Cryptolaemus</taxon>
    </lineage>
</organism>
<evidence type="ECO:0000313" key="1">
    <source>
        <dbReference type="EMBL" id="KAL3285561.1"/>
    </source>
</evidence>